<reference evidence="1" key="2">
    <citation type="submission" date="2022-06" db="UniProtKB">
        <authorList>
            <consortium name="EnsemblMetazoa"/>
        </authorList>
    </citation>
    <scope>IDENTIFICATION</scope>
    <source>
        <strain evidence="1">PS312</strain>
    </source>
</reference>
<dbReference type="Gene3D" id="2.10.60.10">
    <property type="entry name" value="CD59"/>
    <property type="match status" value="1"/>
</dbReference>
<dbReference type="SUPFAM" id="SSF57302">
    <property type="entry name" value="Snake toxin-like"/>
    <property type="match status" value="1"/>
</dbReference>
<accession>A0A8R1YLL9</accession>
<proteinExistence type="predicted"/>
<name>A0A2A6B6L1_PRIPA</name>
<sequence length="180" mass="20449">MHAKFTFQSPLKSISLTIYTYSMETFPKNIEYKTFIVKRHKFPFGMNSIMFGILLIAAPSTAFGLNCISQYDLKDLKGVKFETDCTGKALLLIASLLSSAFGLKCYAQIDKENSKGELWERDCRETKDDDPHCITYKTEHGVVRTCDYEYCTDPALMKLALKFWKASSADCCKGDLCNHE</sequence>
<dbReference type="Proteomes" id="UP000005239">
    <property type="component" value="Unassembled WGS sequence"/>
</dbReference>
<evidence type="ECO:0000313" key="1">
    <source>
        <dbReference type="EnsemblMetazoa" id="PPA31206.1"/>
    </source>
</evidence>
<accession>A0A2A6B6L1</accession>
<gene>
    <name evidence="1" type="primary">WBGene00204071</name>
</gene>
<organism evidence="1 2">
    <name type="scientific">Pristionchus pacificus</name>
    <name type="common">Parasitic nematode worm</name>
    <dbReference type="NCBI Taxonomy" id="54126"/>
    <lineage>
        <taxon>Eukaryota</taxon>
        <taxon>Metazoa</taxon>
        <taxon>Ecdysozoa</taxon>
        <taxon>Nematoda</taxon>
        <taxon>Chromadorea</taxon>
        <taxon>Rhabditida</taxon>
        <taxon>Rhabditina</taxon>
        <taxon>Diplogasteromorpha</taxon>
        <taxon>Diplogasteroidea</taxon>
        <taxon>Neodiplogasteridae</taxon>
        <taxon>Pristionchus</taxon>
    </lineage>
</organism>
<dbReference type="AlphaFoldDB" id="A0A2A6B6L1"/>
<evidence type="ECO:0000313" key="2">
    <source>
        <dbReference type="Proteomes" id="UP000005239"/>
    </source>
</evidence>
<dbReference type="InterPro" id="IPR045860">
    <property type="entry name" value="Snake_toxin-like_sf"/>
</dbReference>
<reference evidence="2" key="1">
    <citation type="journal article" date="2008" name="Nat. Genet.">
        <title>The Pristionchus pacificus genome provides a unique perspective on nematode lifestyle and parasitism.</title>
        <authorList>
            <person name="Dieterich C."/>
            <person name="Clifton S.W."/>
            <person name="Schuster L.N."/>
            <person name="Chinwalla A."/>
            <person name="Delehaunty K."/>
            <person name="Dinkelacker I."/>
            <person name="Fulton L."/>
            <person name="Fulton R."/>
            <person name="Godfrey J."/>
            <person name="Minx P."/>
            <person name="Mitreva M."/>
            <person name="Roeseler W."/>
            <person name="Tian H."/>
            <person name="Witte H."/>
            <person name="Yang S.P."/>
            <person name="Wilson R.K."/>
            <person name="Sommer R.J."/>
        </authorList>
    </citation>
    <scope>NUCLEOTIDE SEQUENCE [LARGE SCALE GENOMIC DNA]</scope>
    <source>
        <strain evidence="2">PS312</strain>
    </source>
</reference>
<dbReference type="EnsemblMetazoa" id="PPA31206.1">
    <property type="protein sequence ID" value="PPA31206.1"/>
    <property type="gene ID" value="WBGene00204071"/>
</dbReference>
<protein>
    <submittedName>
        <fullName evidence="1">Uncharacterized protein</fullName>
    </submittedName>
</protein>
<keyword evidence="2" id="KW-1185">Reference proteome</keyword>